<protein>
    <submittedName>
        <fullName evidence="1">Uncharacterized protein</fullName>
    </submittedName>
</protein>
<proteinExistence type="predicted"/>
<organism evidence="1 2">
    <name type="scientific">Diphasiastrum complanatum</name>
    <name type="common">Issler's clubmoss</name>
    <name type="synonym">Lycopodium complanatum</name>
    <dbReference type="NCBI Taxonomy" id="34168"/>
    <lineage>
        <taxon>Eukaryota</taxon>
        <taxon>Viridiplantae</taxon>
        <taxon>Streptophyta</taxon>
        <taxon>Embryophyta</taxon>
        <taxon>Tracheophyta</taxon>
        <taxon>Lycopodiopsida</taxon>
        <taxon>Lycopodiales</taxon>
        <taxon>Lycopodiaceae</taxon>
        <taxon>Lycopodioideae</taxon>
        <taxon>Diphasiastrum</taxon>
    </lineage>
</organism>
<gene>
    <name evidence="1" type="ORF">O6H91_04G084900</name>
</gene>
<dbReference type="EMBL" id="CM055095">
    <property type="protein sequence ID" value="KAJ7559434.1"/>
    <property type="molecule type" value="Genomic_DNA"/>
</dbReference>
<accession>A0ACC2DYX8</accession>
<reference evidence="2" key="1">
    <citation type="journal article" date="2024" name="Proc. Natl. Acad. Sci. U.S.A.">
        <title>Extraordinary preservation of gene collinearity over three hundred million years revealed in homosporous lycophytes.</title>
        <authorList>
            <person name="Li C."/>
            <person name="Wickell D."/>
            <person name="Kuo L.Y."/>
            <person name="Chen X."/>
            <person name="Nie B."/>
            <person name="Liao X."/>
            <person name="Peng D."/>
            <person name="Ji J."/>
            <person name="Jenkins J."/>
            <person name="Williams M."/>
            <person name="Shu S."/>
            <person name="Plott C."/>
            <person name="Barry K."/>
            <person name="Rajasekar S."/>
            <person name="Grimwood J."/>
            <person name="Han X."/>
            <person name="Sun S."/>
            <person name="Hou Z."/>
            <person name="He W."/>
            <person name="Dai G."/>
            <person name="Sun C."/>
            <person name="Schmutz J."/>
            <person name="Leebens-Mack J.H."/>
            <person name="Li F.W."/>
            <person name="Wang L."/>
        </authorList>
    </citation>
    <scope>NUCLEOTIDE SEQUENCE [LARGE SCALE GENOMIC DNA]</scope>
    <source>
        <strain evidence="2">cv. PW_Plant_1</strain>
    </source>
</reference>
<comment type="caution">
    <text evidence="1">The sequence shown here is derived from an EMBL/GenBank/DDBJ whole genome shotgun (WGS) entry which is preliminary data.</text>
</comment>
<sequence>MQRQQQQHASTSSQGQINSNGGQPLLKKKRNLPGMPDPDAEIVALSPRALMATNRFICEICNKGFQRDQNLQLHRRGHDLPWKLKQRTNSEIRKRVYICPETSCVHHHPSRALGDLTGIKKHFCRKHGEKKWKCDKCSKKYAVQSDWKAHSKTCGTREYRCDCGILFSRRDSFITHRAFCDALAEESARYSASNQNGFNIQKSVYGSYMPSVGTLSQQATKSSFEPSNTLFKTGGFDISKSRTGKTSYETDVAAVAASWERDNATSYCGALSSDQRVSMCFGSRAEDSQGNGETNQFRPVEEQLVAYKNDHIPTYYLRDQYREDEESRDCRTEKPQDSQTWELPSSRPFQFSEVITPLTSDSRIDFSEMQNLIQQSPNNLSMQYKGDYVDFMGSKSQINQSTNFAGRFAFSSSALMGSSPLFGIISNGHAQSFPFVRNTNLQPALHSQNSATALLQKAAQMGVRTSNKGLTGEGTETVSIPVSAVTCKLGAMPNEERVKDRTTLTSYSSHTSFGRFIEDNTSTCGDLDNSSSLHEERRTLCSQLVPSLPDSPLLNFSKRHGTIVRENFTNLPSMLVKSTRESTVNSQSDWNEADIIQYNCRSDDFHRGQSRSIDTLEGSADPFTRDFLGMTRARSMMETAVSVNSSFSRQDCLPSVARNESVNIASLGSSYWRSASTNATLARKPWGGSTR</sequence>
<keyword evidence="2" id="KW-1185">Reference proteome</keyword>
<evidence type="ECO:0000313" key="2">
    <source>
        <dbReference type="Proteomes" id="UP001162992"/>
    </source>
</evidence>
<dbReference type="Proteomes" id="UP001162992">
    <property type="component" value="Chromosome 4"/>
</dbReference>
<evidence type="ECO:0000313" key="1">
    <source>
        <dbReference type="EMBL" id="KAJ7559434.1"/>
    </source>
</evidence>
<name>A0ACC2DYX8_DIPCM</name>